<dbReference type="InterPro" id="IPR056884">
    <property type="entry name" value="NPHP3-like_N"/>
</dbReference>
<accession>A0ABT4ZR03</accession>
<dbReference type="InterPro" id="IPR027417">
    <property type="entry name" value="P-loop_NTPase"/>
</dbReference>
<protein>
    <submittedName>
        <fullName evidence="3">ATP-binding protein</fullName>
    </submittedName>
</protein>
<dbReference type="SUPFAM" id="SSF52540">
    <property type="entry name" value="P-loop containing nucleoside triphosphate hydrolases"/>
    <property type="match status" value="2"/>
</dbReference>
<feature type="domain" description="Nephrocystin 3-like N-terminal" evidence="2">
    <location>
        <begin position="44"/>
        <end position="160"/>
    </location>
</feature>
<dbReference type="GO" id="GO:0005524">
    <property type="term" value="F:ATP binding"/>
    <property type="evidence" value="ECO:0007669"/>
    <property type="project" value="UniProtKB-KW"/>
</dbReference>
<evidence type="ECO:0000313" key="4">
    <source>
        <dbReference type="Proteomes" id="UP001211711"/>
    </source>
</evidence>
<keyword evidence="1" id="KW-0677">Repeat</keyword>
<name>A0ABT4ZR03_9CYAN</name>
<keyword evidence="3" id="KW-0547">Nucleotide-binding</keyword>
<dbReference type="Pfam" id="PF24883">
    <property type="entry name" value="NPHP3_N"/>
    <property type="match status" value="1"/>
</dbReference>
<dbReference type="EMBL" id="JAQMTI010000125">
    <property type="protein sequence ID" value="MDB9441839.1"/>
    <property type="molecule type" value="Genomic_DNA"/>
</dbReference>
<evidence type="ECO:0000313" key="3">
    <source>
        <dbReference type="EMBL" id="MDB9441839.1"/>
    </source>
</evidence>
<comment type="caution">
    <text evidence="3">The sequence shown here is derived from an EMBL/GenBank/DDBJ whole genome shotgun (WGS) entry which is preliminary data.</text>
</comment>
<dbReference type="Gene3D" id="3.40.50.300">
    <property type="entry name" value="P-loop containing nucleotide triphosphate hydrolases"/>
    <property type="match status" value="1"/>
</dbReference>
<organism evidence="3 4">
    <name type="scientific">Sphaerospermopsis kisseleviana CS-549</name>
    <dbReference type="NCBI Taxonomy" id="3021783"/>
    <lineage>
        <taxon>Bacteria</taxon>
        <taxon>Bacillati</taxon>
        <taxon>Cyanobacteriota</taxon>
        <taxon>Cyanophyceae</taxon>
        <taxon>Nostocales</taxon>
        <taxon>Aphanizomenonaceae</taxon>
        <taxon>Sphaerospermopsis</taxon>
        <taxon>Sphaerospermopsis kisseleviana</taxon>
    </lineage>
</organism>
<proteinExistence type="predicted"/>
<gene>
    <name evidence="3" type="ORF">PN497_10775</name>
</gene>
<dbReference type="Proteomes" id="UP001211711">
    <property type="component" value="Unassembled WGS sequence"/>
</dbReference>
<evidence type="ECO:0000259" key="2">
    <source>
        <dbReference type="Pfam" id="PF24883"/>
    </source>
</evidence>
<keyword evidence="4" id="KW-1185">Reference proteome</keyword>
<dbReference type="RefSeq" id="WP_096565699.1">
    <property type="nucleotide sequence ID" value="NZ_JAQMTI010000125.1"/>
</dbReference>
<sequence length="389" mass="44381">MNSTPRPPTVNNYLDTQQQFTDIINAKSTNFIGREFVVTEINNFLNRYNRGYFTIIGPPGSGKSAIIAKYVQENPPKNYQVIYYNAELEGKNHAAEFLIYICCQIIAKFQNLSLPNLPDNATEGSWFLSLLLQQISDNLLQTNQLHQTNQKLIIAIDGLNCINRNLQPPGTNIFYLPRYLPQGVYFLLTRRPFLSSNSGLLIEAPVQSLNLADYPEENKQDIQNYIQTTLNSPPFLTGVGGDLKSWLNTHKINENANNFKYISAILTAIADGFYTQTQQIQTSFPPALETYYQQHLAKMLDWENQDLPLAVLQVLAEQTQPISVTDIANLLDADEFDVEEILEAWFEFLNVEIKSNVSVYSLYHDNFCQWLKGYLRSIQINRDPPFSQG</sequence>
<keyword evidence="3" id="KW-0067">ATP-binding</keyword>
<evidence type="ECO:0000256" key="1">
    <source>
        <dbReference type="ARBA" id="ARBA00022737"/>
    </source>
</evidence>
<reference evidence="3 4" key="1">
    <citation type="submission" date="2023-01" db="EMBL/GenBank/DDBJ databases">
        <title>Genomes from the Australian National Cyanobacteria Reference Collection.</title>
        <authorList>
            <person name="Willis A."/>
            <person name="Lee E.M.F."/>
        </authorList>
    </citation>
    <scope>NUCLEOTIDE SEQUENCE [LARGE SCALE GENOMIC DNA]</scope>
    <source>
        <strain evidence="3 4">CS-549</strain>
    </source>
</reference>